<dbReference type="InterPro" id="IPR002347">
    <property type="entry name" value="SDR_fam"/>
</dbReference>
<protein>
    <submittedName>
        <fullName evidence="3">Short-chain dehydrogenase</fullName>
    </submittedName>
</protein>
<dbReference type="InterPro" id="IPR036291">
    <property type="entry name" value="NAD(P)-bd_dom_sf"/>
</dbReference>
<evidence type="ECO:0000313" key="3">
    <source>
        <dbReference type="EMBL" id="EJZ57775.1"/>
    </source>
</evidence>
<accession>A0A7U9GTH0</accession>
<evidence type="ECO:0000256" key="2">
    <source>
        <dbReference type="ARBA" id="ARBA00023002"/>
    </source>
</evidence>
<dbReference type="Proteomes" id="UP000006045">
    <property type="component" value="Chromosome"/>
</dbReference>
<dbReference type="PANTHER" id="PTHR44196">
    <property type="entry name" value="DEHYDROGENASE/REDUCTASE SDR FAMILY MEMBER 7B"/>
    <property type="match status" value="1"/>
</dbReference>
<comment type="similarity">
    <text evidence="1">Belongs to the short-chain dehydrogenases/reductases (SDR) family.</text>
</comment>
<dbReference type="SUPFAM" id="SSF51735">
    <property type="entry name" value="NAD(P)-binding Rossmann-fold domains"/>
    <property type="match status" value="1"/>
</dbReference>
<keyword evidence="2" id="KW-0560">Oxidoreductase</keyword>
<sequence length="272" mass="29408">MHTVKRNPGAGSREKGKHRVFITGVSSGIGEALAQLHLQNGHTVFGTARRQPYALMDHPNFRFRPFDLSRPSEMGELFKDNFAEVLEQGVDRFFLNAGVSGNVPGRGGDFTLDELQHVLNVNVLANKAILDLMLSSAQRPATCVLSASMAGVRFRAGTLPYSLSKAALAALAGVYAEENPEIFFAVLGLCNVDTGLSRQVSFSQRTADFADLKSLQQRALAPGYMVSPAQRAKDILAVIDAPEAYGIKSGIFVDMRTALADHQKVHPPLSQA</sequence>
<dbReference type="GO" id="GO:0016491">
    <property type="term" value="F:oxidoreductase activity"/>
    <property type="evidence" value="ECO:0007669"/>
    <property type="project" value="UniProtKB-KW"/>
</dbReference>
<dbReference type="GO" id="GO:0016020">
    <property type="term" value="C:membrane"/>
    <property type="evidence" value="ECO:0007669"/>
    <property type="project" value="TreeGrafter"/>
</dbReference>
<evidence type="ECO:0000256" key="1">
    <source>
        <dbReference type="ARBA" id="ARBA00006484"/>
    </source>
</evidence>
<dbReference type="AlphaFoldDB" id="A0A7U9GTH0"/>
<gene>
    <name evidence="3" type="ORF">I1A_002100</name>
</gene>
<proteinExistence type="inferred from homology"/>
<organism evidence="3 4">
    <name type="scientific">Pseudomonas fluorescens R124</name>
    <dbReference type="NCBI Taxonomy" id="743713"/>
    <lineage>
        <taxon>Bacteria</taxon>
        <taxon>Pseudomonadati</taxon>
        <taxon>Pseudomonadota</taxon>
        <taxon>Gammaproteobacteria</taxon>
        <taxon>Pseudomonadales</taxon>
        <taxon>Pseudomonadaceae</taxon>
        <taxon>Pseudomonas</taxon>
    </lineage>
</organism>
<dbReference type="PANTHER" id="PTHR44196:SF1">
    <property type="entry name" value="DEHYDROGENASE_REDUCTASE SDR FAMILY MEMBER 7B"/>
    <property type="match status" value="1"/>
</dbReference>
<name>A0A7U9GTH0_PSEFL</name>
<dbReference type="Pfam" id="PF00106">
    <property type="entry name" value="adh_short"/>
    <property type="match status" value="1"/>
</dbReference>
<dbReference type="PRINTS" id="PR00081">
    <property type="entry name" value="GDHRDH"/>
</dbReference>
<reference evidence="3 4" key="1">
    <citation type="submission" date="2012-08" db="EMBL/GenBank/DDBJ databases">
        <title>The genome of cave-isolated P. fluorescens strain R124 demonstrates phenotypic adaptation to the mineral environment.</title>
        <authorList>
            <person name="Barton M.D."/>
            <person name="Petronio M."/>
            <person name="Giarrizzo J.G."/>
            <person name="Bowling B.V."/>
            <person name="Barton H.A."/>
        </authorList>
    </citation>
    <scope>NUCLEOTIDE SEQUENCE [LARGE SCALE GENOMIC DNA]</scope>
    <source>
        <strain evidence="3 4">R124</strain>
    </source>
</reference>
<dbReference type="RefSeq" id="WP_003223960.1">
    <property type="nucleotide sequence ID" value="NZ_CM001561.1"/>
</dbReference>
<dbReference type="Gene3D" id="3.40.50.720">
    <property type="entry name" value="NAD(P)-binding Rossmann-like Domain"/>
    <property type="match status" value="1"/>
</dbReference>
<evidence type="ECO:0000313" key="4">
    <source>
        <dbReference type="Proteomes" id="UP000006045"/>
    </source>
</evidence>
<dbReference type="OrthoDB" id="9775296at2"/>
<dbReference type="EMBL" id="CM001561">
    <property type="protein sequence ID" value="EJZ57775.1"/>
    <property type="molecule type" value="Genomic_DNA"/>
</dbReference>